<dbReference type="Pfam" id="PF02518">
    <property type="entry name" value="HATPase_c"/>
    <property type="match status" value="1"/>
</dbReference>
<dbReference type="PANTHER" id="PTHR24421:SF10">
    <property type="entry name" value="NITRATE_NITRITE SENSOR PROTEIN NARQ"/>
    <property type="match status" value="1"/>
</dbReference>
<dbReference type="CDD" id="cd16917">
    <property type="entry name" value="HATPase_UhpB-NarQ-NarX-like"/>
    <property type="match status" value="1"/>
</dbReference>
<evidence type="ECO:0000313" key="12">
    <source>
        <dbReference type="EMBL" id="NGN82239.1"/>
    </source>
</evidence>
<reference evidence="12 13" key="1">
    <citation type="submission" date="2020-02" db="EMBL/GenBank/DDBJ databases">
        <title>Genome sequence of the type strain DSM 27180 of Arthrobacter silviterrae.</title>
        <authorList>
            <person name="Gao J."/>
            <person name="Sun J."/>
        </authorList>
    </citation>
    <scope>NUCLEOTIDE SEQUENCE [LARGE SCALE GENOMIC DNA]</scope>
    <source>
        <strain evidence="12 13">DSM 27180</strain>
    </source>
</reference>
<keyword evidence="6" id="KW-0418">Kinase</keyword>
<dbReference type="InterPro" id="IPR011712">
    <property type="entry name" value="Sig_transdc_His_kin_sub3_dim/P"/>
</dbReference>
<dbReference type="Gene3D" id="1.20.5.1930">
    <property type="match status" value="1"/>
</dbReference>
<evidence type="ECO:0000256" key="4">
    <source>
        <dbReference type="ARBA" id="ARBA00022679"/>
    </source>
</evidence>
<proteinExistence type="predicted"/>
<keyword evidence="10" id="KW-1133">Transmembrane helix</keyword>
<evidence type="ECO:0000256" key="3">
    <source>
        <dbReference type="ARBA" id="ARBA00022553"/>
    </source>
</evidence>
<comment type="catalytic activity">
    <reaction evidence="1">
        <text>ATP + protein L-histidine = ADP + protein N-phospho-L-histidine.</text>
        <dbReference type="EC" id="2.7.13.3"/>
    </reaction>
</comment>
<dbReference type="Gene3D" id="3.30.565.10">
    <property type="entry name" value="Histidine kinase-like ATPase, C-terminal domain"/>
    <property type="match status" value="1"/>
</dbReference>
<dbReference type="InterPro" id="IPR050482">
    <property type="entry name" value="Sensor_HK_TwoCompSys"/>
</dbReference>
<keyword evidence="10" id="KW-0472">Membrane</keyword>
<feature type="coiled-coil region" evidence="9">
    <location>
        <begin position="173"/>
        <end position="204"/>
    </location>
</feature>
<evidence type="ECO:0000256" key="1">
    <source>
        <dbReference type="ARBA" id="ARBA00000085"/>
    </source>
</evidence>
<evidence type="ECO:0000256" key="6">
    <source>
        <dbReference type="ARBA" id="ARBA00022777"/>
    </source>
</evidence>
<dbReference type="RefSeq" id="WP_165180332.1">
    <property type="nucleotide sequence ID" value="NZ_JAAKZI010000002.1"/>
</dbReference>
<keyword evidence="7" id="KW-0067">ATP-binding</keyword>
<protein>
    <recommendedName>
        <fullName evidence="2">histidine kinase</fullName>
        <ecNumber evidence="2">2.7.13.3</ecNumber>
    </recommendedName>
</protein>
<feature type="transmembrane region" description="Helical" evidence="10">
    <location>
        <begin position="70"/>
        <end position="88"/>
    </location>
</feature>
<keyword evidence="10" id="KW-0812">Transmembrane</keyword>
<dbReference type="SMART" id="SM00387">
    <property type="entry name" value="HATPase_c"/>
    <property type="match status" value="1"/>
</dbReference>
<evidence type="ECO:0000313" key="13">
    <source>
        <dbReference type="Proteomes" id="UP000479226"/>
    </source>
</evidence>
<keyword evidence="5" id="KW-0547">Nucleotide-binding</keyword>
<evidence type="ECO:0000256" key="8">
    <source>
        <dbReference type="ARBA" id="ARBA00023012"/>
    </source>
</evidence>
<keyword evidence="9" id="KW-0175">Coiled coil</keyword>
<keyword evidence="3" id="KW-0597">Phosphoprotein</keyword>
<dbReference type="EMBL" id="JAAKZI010000002">
    <property type="protein sequence ID" value="NGN82239.1"/>
    <property type="molecule type" value="Genomic_DNA"/>
</dbReference>
<organism evidence="12 13">
    <name type="scientific">Arthrobacter silviterrae</name>
    <dbReference type="NCBI Taxonomy" id="2026658"/>
    <lineage>
        <taxon>Bacteria</taxon>
        <taxon>Bacillati</taxon>
        <taxon>Actinomycetota</taxon>
        <taxon>Actinomycetes</taxon>
        <taxon>Micrococcales</taxon>
        <taxon>Micrococcaceae</taxon>
        <taxon>Arthrobacter</taxon>
    </lineage>
</organism>
<feature type="transmembrane region" description="Helical" evidence="10">
    <location>
        <begin position="147"/>
        <end position="164"/>
    </location>
</feature>
<accession>A0ABX0DA74</accession>
<keyword evidence="13" id="KW-1185">Reference proteome</keyword>
<keyword evidence="4" id="KW-0808">Transferase</keyword>
<feature type="transmembrane region" description="Helical" evidence="10">
    <location>
        <begin position="44"/>
        <end position="63"/>
    </location>
</feature>
<dbReference type="InterPro" id="IPR003594">
    <property type="entry name" value="HATPase_dom"/>
</dbReference>
<feature type="domain" description="Histidine kinase/HSP90-like ATPase" evidence="11">
    <location>
        <begin position="302"/>
        <end position="395"/>
    </location>
</feature>
<evidence type="ECO:0000259" key="11">
    <source>
        <dbReference type="SMART" id="SM00387"/>
    </source>
</evidence>
<dbReference type="InterPro" id="IPR036890">
    <property type="entry name" value="HATPase_C_sf"/>
</dbReference>
<sequence>MGGQWNKVPGRRGMGIGGRLTEVHPAVAPAMLWVLLIAEQLAVQPPGMPVAVIGACVIAAGLMARRRHPLFSVLAVAGTLAAEAPLGVSTQDTSVPIIPVFWVVFLTFAALHGRRRGIAVVALIVAIVAGMLLEGGRLDVANLQHSFLFTLALAVPPAIAGLYSDSRHRYTLALEAEARAREALREAETEKALIEERLGIARELHDVIAHGVGVMGIQAGAVRLRLQPGQDELARVLGSIEETGRSAIAELARVLGILRAEATDMAPQPTLADLPALVSEARTSGQNVAFTLEGRGGLVPAGIAVSTYRIVQELLTNARKHAPESSVEVKVEINDSAVHIAARNAFHTRDASSGGTVGGYGLAGIRERVEAYGGGLELSQGGGLFTVDASLPVGQVQRAG</sequence>
<evidence type="ECO:0000256" key="7">
    <source>
        <dbReference type="ARBA" id="ARBA00022840"/>
    </source>
</evidence>
<dbReference type="SUPFAM" id="SSF55874">
    <property type="entry name" value="ATPase domain of HSP90 chaperone/DNA topoisomerase II/histidine kinase"/>
    <property type="match status" value="1"/>
</dbReference>
<dbReference type="PANTHER" id="PTHR24421">
    <property type="entry name" value="NITRATE/NITRITE SENSOR PROTEIN NARX-RELATED"/>
    <property type="match status" value="1"/>
</dbReference>
<feature type="transmembrane region" description="Helical" evidence="10">
    <location>
        <begin position="94"/>
        <end position="111"/>
    </location>
</feature>
<evidence type="ECO:0000256" key="9">
    <source>
        <dbReference type="SAM" id="Coils"/>
    </source>
</evidence>
<keyword evidence="8" id="KW-0902">Two-component regulatory system</keyword>
<gene>
    <name evidence="12" type="ORF">G6N77_01995</name>
</gene>
<name>A0ABX0DA74_9MICC</name>
<evidence type="ECO:0000256" key="10">
    <source>
        <dbReference type="SAM" id="Phobius"/>
    </source>
</evidence>
<evidence type="ECO:0000256" key="5">
    <source>
        <dbReference type="ARBA" id="ARBA00022741"/>
    </source>
</evidence>
<feature type="transmembrane region" description="Helical" evidence="10">
    <location>
        <begin position="118"/>
        <end position="135"/>
    </location>
</feature>
<dbReference type="Pfam" id="PF07730">
    <property type="entry name" value="HisKA_3"/>
    <property type="match status" value="1"/>
</dbReference>
<dbReference type="Proteomes" id="UP000479226">
    <property type="component" value="Unassembled WGS sequence"/>
</dbReference>
<evidence type="ECO:0000256" key="2">
    <source>
        <dbReference type="ARBA" id="ARBA00012438"/>
    </source>
</evidence>
<dbReference type="EC" id="2.7.13.3" evidence="2"/>
<comment type="caution">
    <text evidence="12">The sequence shown here is derived from an EMBL/GenBank/DDBJ whole genome shotgun (WGS) entry which is preliminary data.</text>
</comment>